<dbReference type="PROSITE" id="PS51898">
    <property type="entry name" value="TYR_RECOMBINASE"/>
    <property type="match status" value="1"/>
</dbReference>
<dbReference type="InterPro" id="IPR011010">
    <property type="entry name" value="DNA_brk_join_enz"/>
</dbReference>
<dbReference type="Proteomes" id="UP000481852">
    <property type="component" value="Unassembled WGS sequence"/>
</dbReference>
<dbReference type="GO" id="GO:0003677">
    <property type="term" value="F:DNA binding"/>
    <property type="evidence" value="ECO:0007669"/>
    <property type="project" value="InterPro"/>
</dbReference>
<keyword evidence="4" id="KW-1185">Reference proteome</keyword>
<reference evidence="3 4" key="1">
    <citation type="submission" date="2019-08" db="EMBL/GenBank/DDBJ databases">
        <title>In-depth cultivation of the pig gut microbiome towards novel bacterial diversity and tailored functional studies.</title>
        <authorList>
            <person name="Wylensek D."/>
            <person name="Hitch T.C.A."/>
            <person name="Clavel T."/>
        </authorList>
    </citation>
    <scope>NUCLEOTIDE SEQUENCE [LARGE SCALE GENOMIC DNA]</scope>
    <source>
        <strain evidence="3 4">Oil+RF-744-WCA-WT-11</strain>
    </source>
</reference>
<dbReference type="InterPro" id="IPR013762">
    <property type="entry name" value="Integrase-like_cat_sf"/>
</dbReference>
<evidence type="ECO:0000313" key="3">
    <source>
        <dbReference type="EMBL" id="MSS15830.1"/>
    </source>
</evidence>
<comment type="caution">
    <text evidence="3">The sequence shown here is derived from an EMBL/GenBank/DDBJ whole genome shotgun (WGS) entry which is preliminary data.</text>
</comment>
<organism evidence="3 4">
    <name type="scientific">Porcincola intestinalis</name>
    <dbReference type="NCBI Taxonomy" id="2606632"/>
    <lineage>
        <taxon>Bacteria</taxon>
        <taxon>Bacillati</taxon>
        <taxon>Bacillota</taxon>
        <taxon>Clostridia</taxon>
        <taxon>Lachnospirales</taxon>
        <taxon>Lachnospiraceae</taxon>
        <taxon>Porcincola</taxon>
    </lineage>
</organism>
<dbReference type="GO" id="GO:0015074">
    <property type="term" value="P:DNA integration"/>
    <property type="evidence" value="ECO:0007669"/>
    <property type="project" value="InterPro"/>
</dbReference>
<evidence type="ECO:0000256" key="1">
    <source>
        <dbReference type="ARBA" id="ARBA00023172"/>
    </source>
</evidence>
<protein>
    <submittedName>
        <fullName evidence="3">Tyrosine-type recombinase/integrase</fullName>
    </submittedName>
</protein>
<dbReference type="InterPro" id="IPR002104">
    <property type="entry name" value="Integrase_catalytic"/>
</dbReference>
<gene>
    <name evidence="3" type="ORF">FYJ35_12455</name>
</gene>
<dbReference type="AlphaFoldDB" id="A0A6L5X6D4"/>
<evidence type="ECO:0000313" key="4">
    <source>
        <dbReference type="Proteomes" id="UP000481852"/>
    </source>
</evidence>
<dbReference type="RefSeq" id="WP_154527076.1">
    <property type="nucleotide sequence ID" value="NZ_JAQYJL010000030.1"/>
</dbReference>
<dbReference type="EMBL" id="VULZ01000016">
    <property type="protein sequence ID" value="MSS15830.1"/>
    <property type="molecule type" value="Genomic_DNA"/>
</dbReference>
<keyword evidence="1" id="KW-0233">DNA recombination</keyword>
<dbReference type="Gene3D" id="1.10.443.10">
    <property type="entry name" value="Intergrase catalytic core"/>
    <property type="match status" value="1"/>
</dbReference>
<feature type="domain" description="Tyr recombinase" evidence="2">
    <location>
        <begin position="2"/>
        <end position="178"/>
    </location>
</feature>
<proteinExistence type="predicted"/>
<dbReference type="PANTHER" id="PTHR30349:SF82">
    <property type="entry name" value="INTEGRASE_RECOMBINASE YOEC-RELATED"/>
    <property type="match status" value="1"/>
</dbReference>
<dbReference type="InterPro" id="IPR050090">
    <property type="entry name" value="Tyrosine_recombinase_XerCD"/>
</dbReference>
<dbReference type="GO" id="GO:0006310">
    <property type="term" value="P:DNA recombination"/>
    <property type="evidence" value="ECO:0007669"/>
    <property type="project" value="UniProtKB-KW"/>
</dbReference>
<evidence type="ECO:0000259" key="2">
    <source>
        <dbReference type="PROSITE" id="PS51898"/>
    </source>
</evidence>
<accession>A0A6L5X6D4</accession>
<dbReference type="SUPFAM" id="SSF56349">
    <property type="entry name" value="DNA breaking-rejoining enzymes"/>
    <property type="match status" value="1"/>
</dbReference>
<dbReference type="PANTHER" id="PTHR30349">
    <property type="entry name" value="PHAGE INTEGRASE-RELATED"/>
    <property type="match status" value="1"/>
</dbReference>
<sequence>MKWVAPIKDEMSIQRICSELEKIDQKYLVLFLVGIGTGLQLQEILSLRVRDIRGKDFIASSIGTRDVKRAFYIPADLRTVIDDFTKGKDEEGYLICGYGKRTAQPLSREQAYRVLKQAGNKAGQPELCAATMRKTFAWRYYRRTGDIYYIQDLMNHSSPSVTYRFIGIQPNHEIGIQRKSPQENARARSRLYEGGSGMHHIERIRNELYKIEEDLQSPKNPDVWFGKVESLLSSIDTLLDEFREV</sequence>
<name>A0A6L5X6D4_9FIRM</name>
<dbReference type="Pfam" id="PF00589">
    <property type="entry name" value="Phage_integrase"/>
    <property type="match status" value="1"/>
</dbReference>